<evidence type="ECO:0000256" key="13">
    <source>
        <dbReference type="ARBA" id="ARBA00023237"/>
    </source>
</evidence>
<proteinExistence type="inferred from homology"/>
<evidence type="ECO:0000256" key="9">
    <source>
        <dbReference type="ARBA" id="ARBA00023065"/>
    </source>
</evidence>
<dbReference type="InterPro" id="IPR010917">
    <property type="entry name" value="TonB_rcpt_CS"/>
</dbReference>
<dbReference type="InterPro" id="IPR039426">
    <property type="entry name" value="TonB-dep_rcpt-like"/>
</dbReference>
<dbReference type="GO" id="GO:0015891">
    <property type="term" value="P:siderophore transport"/>
    <property type="evidence" value="ECO:0007669"/>
    <property type="project" value="InterPro"/>
</dbReference>
<evidence type="ECO:0000256" key="7">
    <source>
        <dbReference type="ARBA" id="ARBA00022729"/>
    </source>
</evidence>
<accession>A0A844H6N3</accession>
<dbReference type="OrthoDB" id="9760333at2"/>
<evidence type="ECO:0000256" key="14">
    <source>
        <dbReference type="PROSITE-ProRule" id="PRU01360"/>
    </source>
</evidence>
<gene>
    <name evidence="18" type="ORF">GL279_11540</name>
</gene>
<name>A0A844H6N3_9RHOB</name>
<keyword evidence="12 18" id="KW-0675">Receptor</keyword>
<keyword evidence="6 14" id="KW-0812">Transmembrane</keyword>
<evidence type="ECO:0000256" key="12">
    <source>
        <dbReference type="ARBA" id="ARBA00023170"/>
    </source>
</evidence>
<comment type="subcellular location">
    <subcellularLocation>
        <location evidence="1 14">Cell outer membrane</location>
        <topology evidence="1 14">Multi-pass membrane protein</topology>
    </subcellularLocation>
</comment>
<evidence type="ECO:0000256" key="3">
    <source>
        <dbReference type="ARBA" id="ARBA00022448"/>
    </source>
</evidence>
<keyword evidence="4 14" id="KW-1134">Transmembrane beta strand</keyword>
<evidence type="ECO:0000313" key="19">
    <source>
        <dbReference type="Proteomes" id="UP000442533"/>
    </source>
</evidence>
<dbReference type="AlphaFoldDB" id="A0A844H6N3"/>
<dbReference type="CDD" id="cd01347">
    <property type="entry name" value="ligand_gated_channel"/>
    <property type="match status" value="1"/>
</dbReference>
<keyword evidence="9" id="KW-0406">Ion transport</keyword>
<dbReference type="Gene3D" id="2.170.130.10">
    <property type="entry name" value="TonB-dependent receptor, plug domain"/>
    <property type="match status" value="1"/>
</dbReference>
<dbReference type="InterPro" id="IPR012910">
    <property type="entry name" value="Plug_dom"/>
</dbReference>
<evidence type="ECO:0000256" key="4">
    <source>
        <dbReference type="ARBA" id="ARBA00022452"/>
    </source>
</evidence>
<feature type="short sequence motif" description="TonB C-terminal box" evidence="15">
    <location>
        <begin position="842"/>
        <end position="859"/>
    </location>
</feature>
<dbReference type="PROSITE" id="PS52016">
    <property type="entry name" value="TONB_DEPENDENT_REC_3"/>
    <property type="match status" value="1"/>
</dbReference>
<keyword evidence="11 14" id="KW-0472">Membrane</keyword>
<evidence type="ECO:0000256" key="8">
    <source>
        <dbReference type="ARBA" id="ARBA00023004"/>
    </source>
</evidence>
<dbReference type="GO" id="GO:0015344">
    <property type="term" value="F:siderophore uptake transmembrane transporter activity"/>
    <property type="evidence" value="ECO:0007669"/>
    <property type="project" value="TreeGrafter"/>
</dbReference>
<dbReference type="InterPro" id="IPR010105">
    <property type="entry name" value="TonB_sidphr_rcpt"/>
</dbReference>
<dbReference type="PANTHER" id="PTHR32552:SF74">
    <property type="entry name" value="HYDROXAMATE SIDEROPHORE RECEPTOR FHUE"/>
    <property type="match status" value="1"/>
</dbReference>
<evidence type="ECO:0000256" key="1">
    <source>
        <dbReference type="ARBA" id="ARBA00004571"/>
    </source>
</evidence>
<comment type="similarity">
    <text evidence="2 14 16">Belongs to the TonB-dependent receptor family.</text>
</comment>
<evidence type="ECO:0000259" key="17">
    <source>
        <dbReference type="SMART" id="SM00965"/>
    </source>
</evidence>
<keyword evidence="7" id="KW-0732">Signal</keyword>
<sequence>MGESRAGCVLFDKTPHRKRAASRRASFIGEPRMFPSRIPLLAVLLTGTTLPLAAMLAAPAQAQTQNARQYRLSIPAQPLPRALEALSRQTGVQLFYGGEAAYRLTSNPLSGSYSVDQALARMLAGTGASARRVGENGITISVTGADATPAAAEGSVVLDTVVLTAGAATEGSGSYTSGVASITRGADSLKEVPQSVTVLTRQTLDDQNLTTMEQAMSRTPGIVANRESTSAPNFYARGFKINNYQIDGLGTAYESSFRPDFDMAIYDRVEVLRGAEGLFSGAGEPGGSVNLARKRPTSQFQSGVALSYGSWNNRRIEADISGPLTRDGALRGRLVGAWQKRDFFYAPAHQDKQVLYGVLEYDLTPDTTISAGISQQRQKGNTWFMGLPTWDDFRLLDIDRGRALNTDWAYANRKITDVFASVEHRLGADWTLKFSAMRQKFDSDTLRINPTGPISRETGTFADVFSRFEETGNHSKAADLNLESRFNLWGREHKLLVGADWRKSDAHQNMYVLSEVHAPDTIGLDDFDQLNGARPDVLFPWFTFPAYGATQKGLYGRLQIEATDRLHIIVGGRYGNYDYSSLNDYYDSETGALLSSSKTGFKDTGIFTPYAAAIYDLSPDVSLYASLTEIYKPKANYLSGPPGRARPLDPITGRNYELGAKASLLGGALNASAALYRIERKGEAVLDPAWPDSDNSGLSCCYVAQGRIISEGLDLELSGEIAPDWQLFAGYTWNHNKNTRDDVVFSALTPRHMLKLWTEYTLPGDWSKWSLGAGVTVKSAQASTGTARIAGTTQAYDIRQGGYAVWDAHVGYRIDDRWQMDLNVNNLFDKDYYAALGTPTGGNWYGEPRNATLTLRGRF</sequence>
<dbReference type="InterPro" id="IPR011662">
    <property type="entry name" value="Secretin/TonB_short_N"/>
</dbReference>
<dbReference type="GO" id="GO:0038023">
    <property type="term" value="F:signaling receptor activity"/>
    <property type="evidence" value="ECO:0007669"/>
    <property type="project" value="InterPro"/>
</dbReference>
<evidence type="ECO:0000256" key="5">
    <source>
        <dbReference type="ARBA" id="ARBA00022496"/>
    </source>
</evidence>
<keyword evidence="19" id="KW-1185">Reference proteome</keyword>
<evidence type="ECO:0000313" key="18">
    <source>
        <dbReference type="EMBL" id="MTH35233.1"/>
    </source>
</evidence>
<protein>
    <submittedName>
        <fullName evidence="18">TonB-dependent siderophore receptor</fullName>
    </submittedName>
</protein>
<evidence type="ECO:0000256" key="11">
    <source>
        <dbReference type="ARBA" id="ARBA00023136"/>
    </source>
</evidence>
<dbReference type="Gene3D" id="2.40.170.20">
    <property type="entry name" value="TonB-dependent receptor, beta-barrel domain"/>
    <property type="match status" value="1"/>
</dbReference>
<dbReference type="NCBIfam" id="TIGR01783">
    <property type="entry name" value="TonB-siderophor"/>
    <property type="match status" value="1"/>
</dbReference>
<dbReference type="SMART" id="SM00965">
    <property type="entry name" value="STN"/>
    <property type="match status" value="1"/>
</dbReference>
<keyword evidence="3 14" id="KW-0813">Transport</keyword>
<evidence type="ECO:0000256" key="16">
    <source>
        <dbReference type="RuleBase" id="RU003357"/>
    </source>
</evidence>
<evidence type="ECO:0000256" key="2">
    <source>
        <dbReference type="ARBA" id="ARBA00009810"/>
    </source>
</evidence>
<dbReference type="InterPro" id="IPR036942">
    <property type="entry name" value="Beta-barrel_TonB_sf"/>
</dbReference>
<dbReference type="InterPro" id="IPR037066">
    <property type="entry name" value="Plug_dom_sf"/>
</dbReference>
<dbReference type="Pfam" id="PF00593">
    <property type="entry name" value="TonB_dep_Rec_b-barrel"/>
    <property type="match status" value="1"/>
</dbReference>
<dbReference type="GO" id="GO:0009279">
    <property type="term" value="C:cell outer membrane"/>
    <property type="evidence" value="ECO:0007669"/>
    <property type="project" value="UniProtKB-SubCell"/>
</dbReference>
<keyword evidence="5" id="KW-0410">Iron transport</keyword>
<comment type="caution">
    <text evidence="18">The sequence shown here is derived from an EMBL/GenBank/DDBJ whole genome shotgun (WGS) entry which is preliminary data.</text>
</comment>
<evidence type="ECO:0000256" key="15">
    <source>
        <dbReference type="PROSITE-ProRule" id="PRU10144"/>
    </source>
</evidence>
<dbReference type="Pfam" id="PF07715">
    <property type="entry name" value="Plug"/>
    <property type="match status" value="1"/>
</dbReference>
<dbReference type="PANTHER" id="PTHR32552">
    <property type="entry name" value="FERRICHROME IRON RECEPTOR-RELATED"/>
    <property type="match status" value="1"/>
</dbReference>
<dbReference type="Pfam" id="PF07660">
    <property type="entry name" value="STN"/>
    <property type="match status" value="1"/>
</dbReference>
<dbReference type="SUPFAM" id="SSF56935">
    <property type="entry name" value="Porins"/>
    <property type="match status" value="1"/>
</dbReference>
<evidence type="ECO:0000256" key="6">
    <source>
        <dbReference type="ARBA" id="ARBA00022692"/>
    </source>
</evidence>
<dbReference type="InterPro" id="IPR000531">
    <property type="entry name" value="Beta-barrel_TonB"/>
</dbReference>
<keyword evidence="10 16" id="KW-0798">TonB box</keyword>
<dbReference type="Proteomes" id="UP000442533">
    <property type="component" value="Unassembled WGS sequence"/>
</dbReference>
<keyword evidence="13 14" id="KW-0998">Cell outer membrane</keyword>
<dbReference type="Gene3D" id="3.55.50.30">
    <property type="match status" value="1"/>
</dbReference>
<keyword evidence="8" id="KW-0408">Iron</keyword>
<dbReference type="EMBL" id="WMIF01000015">
    <property type="protein sequence ID" value="MTH35233.1"/>
    <property type="molecule type" value="Genomic_DNA"/>
</dbReference>
<evidence type="ECO:0000256" key="10">
    <source>
        <dbReference type="ARBA" id="ARBA00023077"/>
    </source>
</evidence>
<dbReference type="PROSITE" id="PS01156">
    <property type="entry name" value="TONB_DEPENDENT_REC_2"/>
    <property type="match status" value="1"/>
</dbReference>
<organism evidence="18 19">
    <name type="scientific">Paracoccus limosus</name>
    <dbReference type="NCBI Taxonomy" id="913252"/>
    <lineage>
        <taxon>Bacteria</taxon>
        <taxon>Pseudomonadati</taxon>
        <taxon>Pseudomonadota</taxon>
        <taxon>Alphaproteobacteria</taxon>
        <taxon>Rhodobacterales</taxon>
        <taxon>Paracoccaceae</taxon>
        <taxon>Paracoccus</taxon>
    </lineage>
</organism>
<feature type="domain" description="Secretin/TonB short N-terminal" evidence="17">
    <location>
        <begin position="92"/>
        <end position="143"/>
    </location>
</feature>
<reference evidence="18 19" key="1">
    <citation type="submission" date="2019-11" db="EMBL/GenBank/DDBJ databases">
        <authorList>
            <person name="Dong K."/>
        </authorList>
    </citation>
    <scope>NUCLEOTIDE SEQUENCE [LARGE SCALE GENOMIC DNA]</scope>
    <source>
        <strain evidence="18 19">JCM 17370</strain>
    </source>
</reference>
<dbReference type="FunFam" id="2.170.130.10:FF:000010">
    <property type="entry name" value="Ferripyoverdine receptor"/>
    <property type="match status" value="1"/>
</dbReference>